<organism evidence="2 3">
    <name type="scientific">Cinchona calisaya</name>
    <dbReference type="NCBI Taxonomy" id="153742"/>
    <lineage>
        <taxon>Eukaryota</taxon>
        <taxon>Viridiplantae</taxon>
        <taxon>Streptophyta</taxon>
        <taxon>Embryophyta</taxon>
        <taxon>Tracheophyta</taxon>
        <taxon>Spermatophyta</taxon>
        <taxon>Magnoliopsida</taxon>
        <taxon>eudicotyledons</taxon>
        <taxon>Gunneridae</taxon>
        <taxon>Pentapetalae</taxon>
        <taxon>asterids</taxon>
        <taxon>lamiids</taxon>
        <taxon>Gentianales</taxon>
        <taxon>Rubiaceae</taxon>
        <taxon>Cinchonoideae</taxon>
        <taxon>Cinchoneae</taxon>
        <taxon>Cinchona</taxon>
    </lineage>
</organism>
<dbReference type="CDD" id="cd09272">
    <property type="entry name" value="RNase_HI_RT_Ty1"/>
    <property type="match status" value="1"/>
</dbReference>
<keyword evidence="1" id="KW-0175">Coiled coil</keyword>
<accession>A0ABD3AB39</accession>
<feature type="coiled-coil region" evidence="1">
    <location>
        <begin position="370"/>
        <end position="397"/>
    </location>
</feature>
<gene>
    <name evidence="2" type="ORF">ACH5RR_008347</name>
</gene>
<evidence type="ECO:0000313" key="3">
    <source>
        <dbReference type="Proteomes" id="UP001630127"/>
    </source>
</evidence>
<dbReference type="Proteomes" id="UP001630127">
    <property type="component" value="Unassembled WGS sequence"/>
</dbReference>
<protein>
    <submittedName>
        <fullName evidence="2">Uncharacterized protein</fullName>
    </submittedName>
</protein>
<dbReference type="PANTHER" id="PTHR11439">
    <property type="entry name" value="GAG-POL-RELATED RETROTRANSPOSON"/>
    <property type="match status" value="1"/>
</dbReference>
<evidence type="ECO:0000313" key="2">
    <source>
        <dbReference type="EMBL" id="KAL3529025.1"/>
    </source>
</evidence>
<dbReference type="PANTHER" id="PTHR11439:SF450">
    <property type="entry name" value="REVERSE TRANSCRIPTASE TY1_COPIA-TYPE DOMAIN-CONTAINING PROTEIN"/>
    <property type="match status" value="1"/>
</dbReference>
<dbReference type="EMBL" id="JBJUIK010000004">
    <property type="protein sequence ID" value="KAL3529025.1"/>
    <property type="molecule type" value="Genomic_DNA"/>
</dbReference>
<reference evidence="2 3" key="1">
    <citation type="submission" date="2024-11" db="EMBL/GenBank/DDBJ databases">
        <title>A near-complete genome assembly of Cinchona calisaya.</title>
        <authorList>
            <person name="Lian D.C."/>
            <person name="Zhao X.W."/>
            <person name="Wei L."/>
        </authorList>
    </citation>
    <scope>NUCLEOTIDE SEQUENCE [LARGE SCALE GENOMIC DNA]</scope>
    <source>
        <tissue evidence="2">Nenye</tissue>
    </source>
</reference>
<dbReference type="AlphaFoldDB" id="A0ABD3AB39"/>
<comment type="caution">
    <text evidence="2">The sequence shown here is derived from an EMBL/GenBank/DDBJ whole genome shotgun (WGS) entry which is preliminary data.</text>
</comment>
<proteinExistence type="predicted"/>
<evidence type="ECO:0000256" key="1">
    <source>
        <dbReference type="SAM" id="Coils"/>
    </source>
</evidence>
<sequence>MFATDDSESMKKYKKELFCLSLLEIERLVGQLTSPETWEKLAKLCTNKSRSCVKHLKARLSASCGSKSLFDYIYPIRQIHSDELALIDTPLTDDDITIHVLYGVGPKFRELTSTITPISFDELHEKVSNFEAFLKKESSSITCNANSSQWQWQWLLDSAASHHVLSLHSEYTSPDETLIGDGSGLTITRTEWTELILGNHNAILEQAGIYDTIAVACYPYSNYADVLRAFFELWSPLTNSLHFVGGEMGISLLNMEMTCRLPRCHTELCVFFNENKVSWSKWIHYFHRGQVLFGAFGPSIVNELVSKVLSPIPINPELFIDLVIDPVGTQMTKTFDLATKISSQEKLMDNIDLEDVKNLSLKIFNNLNILYDLHSQLEDSREQLQEYENQKAILLKEEARIPVEKLQVEDKCDALASGIVALEKSLKQGKKDEQLIMAEIQEARQEKIRALALKQILRYLNGTAYHGFLLLPYEKFSLIAFSDVDWAEDKDNFLPTSVYVIYLGGSPASWLSKSQYPVARSSTKAEYRSVAATTFELLWIKSLLQELHSSNHYTPLILCNNIGATYF</sequence>
<name>A0ABD3AB39_9GENT</name>
<keyword evidence="3" id="KW-1185">Reference proteome</keyword>